<dbReference type="Pfam" id="PF13186">
    <property type="entry name" value="SPASM"/>
    <property type="match status" value="1"/>
</dbReference>
<dbReference type="InterPro" id="IPR058240">
    <property type="entry name" value="rSAM_sf"/>
</dbReference>
<dbReference type="InterPro" id="IPR050377">
    <property type="entry name" value="Radical_SAM_PqqE_MftC-like"/>
</dbReference>
<dbReference type="Gene3D" id="3.20.20.70">
    <property type="entry name" value="Aldolase class I"/>
    <property type="match status" value="1"/>
</dbReference>
<dbReference type="InterPro" id="IPR013785">
    <property type="entry name" value="Aldolase_TIM"/>
</dbReference>
<organism evidence="2 3">
    <name type="scientific">Flavobacterium terrae</name>
    <dbReference type="NCBI Taxonomy" id="415425"/>
    <lineage>
        <taxon>Bacteria</taxon>
        <taxon>Pseudomonadati</taxon>
        <taxon>Bacteroidota</taxon>
        <taxon>Flavobacteriia</taxon>
        <taxon>Flavobacteriales</taxon>
        <taxon>Flavobacteriaceae</taxon>
        <taxon>Flavobacterium</taxon>
    </lineage>
</organism>
<sequence>MVFFKLFANCIAVKGANRSLIVDLQKNSSHLIPNDMYEVLTKSDKIEISQLYAEYGEDNYNTIKDYFENLEELEIGFFCSENELNLFPELNLEFHYPFLIGNSILEGIDEIRVYEELIPQLEKLGCEYVEIILYQEIENNLLQSILDLFQISSIKHIGLIIKYDVTKDEKFLKKLTSTCLRLSKIILHSSVDEKLLEFKSFNLTYISYVKKELKSFNFCGVVDQGYFSTKMLHFTESQNHNTCLNRKISIDKDGNIKNCPSMKEIFGNIKEVSLEEVLNQTNFKRYWSISKNQIEVCKDCEFRHICTDCRAYTENPEDQYSKPLKCGYNPYTNVWEEWSTNPLKEKAIAFYEMSDLIKR</sequence>
<evidence type="ECO:0000313" key="3">
    <source>
        <dbReference type="Proteomes" id="UP000184488"/>
    </source>
</evidence>
<dbReference type="NCBIfam" id="TIGR04193">
    <property type="entry name" value="SPASM_w_grasp"/>
    <property type="match status" value="1"/>
</dbReference>
<dbReference type="EMBL" id="FQZI01000001">
    <property type="protein sequence ID" value="SHI45549.1"/>
    <property type="molecule type" value="Genomic_DNA"/>
</dbReference>
<gene>
    <name evidence="2" type="ORF">SAMN05444363_0634</name>
</gene>
<protein>
    <submittedName>
        <fullName evidence="2">SPASM domain peptide maturase, grasp-with-spasm system</fullName>
    </submittedName>
</protein>
<evidence type="ECO:0000259" key="1">
    <source>
        <dbReference type="Pfam" id="PF13186"/>
    </source>
</evidence>
<dbReference type="AlphaFoldDB" id="A0A1M6B9Z6"/>
<dbReference type="OrthoDB" id="1073749at2"/>
<dbReference type="InterPro" id="IPR026497">
    <property type="entry name" value="GRASP-with-SPASM"/>
</dbReference>
<dbReference type="RefSeq" id="WP_073308495.1">
    <property type="nucleotide sequence ID" value="NZ_FQZI01000001.1"/>
</dbReference>
<dbReference type="NCBIfam" id="TIGR04085">
    <property type="entry name" value="rSAM_more_4Fe4S"/>
    <property type="match status" value="1"/>
</dbReference>
<reference evidence="3" key="1">
    <citation type="submission" date="2016-11" db="EMBL/GenBank/DDBJ databases">
        <authorList>
            <person name="Varghese N."/>
            <person name="Submissions S."/>
        </authorList>
    </citation>
    <scope>NUCLEOTIDE SEQUENCE [LARGE SCALE GENOMIC DNA]</scope>
    <source>
        <strain evidence="3">DSM 18829</strain>
    </source>
</reference>
<dbReference type="PANTHER" id="PTHR11228:SF27">
    <property type="entry name" value="GLYCYL-RADICAL ENZYME ACTIVATING ENZYME MJ1227-RELATED"/>
    <property type="match status" value="1"/>
</dbReference>
<proteinExistence type="predicted"/>
<dbReference type="PANTHER" id="PTHR11228">
    <property type="entry name" value="RADICAL SAM DOMAIN PROTEIN"/>
    <property type="match status" value="1"/>
</dbReference>
<dbReference type="STRING" id="415425.SAMN05444363_0634"/>
<keyword evidence="3" id="KW-1185">Reference proteome</keyword>
<accession>A0A1M6B9Z6</accession>
<name>A0A1M6B9Z6_9FLAO</name>
<dbReference type="InterPro" id="IPR023885">
    <property type="entry name" value="4Fe4S-binding_SPASM_dom"/>
</dbReference>
<evidence type="ECO:0000313" key="2">
    <source>
        <dbReference type="EMBL" id="SHI45549.1"/>
    </source>
</evidence>
<feature type="domain" description="4Fe4S-binding SPASM" evidence="1">
    <location>
        <begin position="244"/>
        <end position="301"/>
    </location>
</feature>
<dbReference type="SUPFAM" id="SSF102114">
    <property type="entry name" value="Radical SAM enzymes"/>
    <property type="match status" value="1"/>
</dbReference>
<dbReference type="Proteomes" id="UP000184488">
    <property type="component" value="Unassembled WGS sequence"/>
</dbReference>